<dbReference type="Gene3D" id="6.10.250.1490">
    <property type="match status" value="1"/>
</dbReference>
<dbReference type="CDD" id="cd12145">
    <property type="entry name" value="Rev1_C"/>
    <property type="match status" value="1"/>
</dbReference>
<dbReference type="CDD" id="cd19318">
    <property type="entry name" value="Rev1_UBM2"/>
    <property type="match status" value="1"/>
</dbReference>
<evidence type="ECO:0000256" key="12">
    <source>
        <dbReference type="ARBA" id="ARBA00023242"/>
    </source>
</evidence>
<evidence type="ECO:0000256" key="8">
    <source>
        <dbReference type="ARBA" id="ARBA00022763"/>
    </source>
</evidence>
<feature type="domain" description="BRCT" evidence="17">
    <location>
        <begin position="44"/>
        <end position="131"/>
    </location>
</feature>
<feature type="compositionally biased region" description="Polar residues" evidence="16">
    <location>
        <begin position="248"/>
        <end position="257"/>
    </location>
</feature>
<evidence type="ECO:0000256" key="5">
    <source>
        <dbReference type="ARBA" id="ARBA00022679"/>
    </source>
</evidence>
<evidence type="ECO:0000313" key="20">
    <source>
        <dbReference type="Proteomes" id="UP000002281"/>
    </source>
</evidence>
<dbReference type="GO" id="GO:0006281">
    <property type="term" value="P:DNA repair"/>
    <property type="evidence" value="ECO:0007669"/>
    <property type="project" value="UniProtKB-KW"/>
</dbReference>
<dbReference type="InterPro" id="IPR043128">
    <property type="entry name" value="Rev_trsase/Diguanyl_cyclase"/>
</dbReference>
<dbReference type="CDD" id="cd17719">
    <property type="entry name" value="BRCT_Rev1"/>
    <property type="match status" value="1"/>
</dbReference>
<dbReference type="Gene3D" id="6.10.250.1630">
    <property type="match status" value="1"/>
</dbReference>
<evidence type="ECO:0000256" key="14">
    <source>
        <dbReference type="PIRNR" id="PIRNR036573"/>
    </source>
</evidence>
<dbReference type="FunFam" id="3.30.1490.100:FF:000001">
    <property type="entry name" value="DNA repair protein REV1"/>
    <property type="match status" value="1"/>
</dbReference>
<dbReference type="InterPro" id="IPR047346">
    <property type="entry name" value="Rev1_UBM1/2"/>
</dbReference>
<sequence>MRRGGWRRRAENDGWEKWGGYMAAKVQKLEEQFRSDATMQKDGTSSTIFSGVAIYVNGYTDPSAEELRKLMMLHGGQYHVYYSRSKTTHIIATNLPNAKIKELKGEKVIRPEWIVESIKAGRLLSYIPYQLYTKQSNVQKGLNFTPVCKPEDPVPGPSNITKQLNNRVNHIIKKIETENEVKVNGVNSWDEEDANNGFSFVELEQIFPGRKQNGIPHHRGSSAVFNGHTHSSNGALKTQDCLVPVGNSAASRLSPDSAQEEEKAEKSSAGFRDRLVQQLQQSVKNTDALRNPHRTNSFSLSSLHSNTKINGAHHSTVQGPSSTKSTSSIPTVSKAAPSVPSKPSDCSFISDFYSHSRLHHISMWKCELTEFVSTLQRQSSGVFPGREKLKKMKTGRSALVVTDTGNMSVLSSPRHQSCIMHVDMDCFFVSVGIRNRPDLKGKPVAVTSNRGTGRAPLRPGANPQLEWQYYQNKVLRGKADIPDSSLWENQDSAQTNGIDSVLSKAEIASCSYEARQVGIKNGMFFGYAKQLCPNLQAVPYDFHAYKEVARTMYETLASYTHHIEAVSCDEALVDITEILAETRLTPDEFANAVRMEIKDQTKCAASVGIGSNILLARMATRKAKPDGQYHLKPEDVDDFIRGQLVTNLPGVGRSMESKLTSLGIKTCGDLQYMTMAKLQKEFGPKTGQMLYRFCRGLDDRPVRTEKERKSVSAEINYGIRFTQPKEAEAFLLNLSEEIQRRLEAAGVKGKRLTLKILVRKPGAPVESAKFGGHGICDNFTRTITLDQATDSAKIIGKATLNMFHTMKLNIADMRGLDQSVLEALPPDLREQVEQVCAAQQGEAHGDKKKEPVNGCNTGILPQPLGTVLLQIPEPQESNSDTGINVIALPAFSQVDPEVFAALPPELQKELKAAYDQRQRQGEKSPQQPPAGAAVPKNPLLQLKPAAVKEKKRNKKKSPVSPLKKIQSPLKNKLLNSPAKTLPGACGSPQKFIDGFLKYEGPASEKPLVKFFSIFSTLTFYQILMYLILCKYCTFSSFVFLQGEPSASTSGAPGLPGLQPVPPDCARPPAPNLAGAVEFSDVKTLLKEWITTISDPMEEDILQVVKYCTDLIEEKDLEKLDLVIKYMKRLMQQSVESVWNMAFDFILDNVQVVLQQTYGSTLKVT</sequence>
<dbReference type="SMART" id="SM00292">
    <property type="entry name" value="BRCT"/>
    <property type="match status" value="1"/>
</dbReference>
<reference evidence="19" key="3">
    <citation type="submission" date="2025-09" db="UniProtKB">
        <authorList>
            <consortium name="Ensembl"/>
        </authorList>
    </citation>
    <scope>IDENTIFICATION</scope>
    <source>
        <strain evidence="19">Thoroughbred</strain>
    </source>
</reference>
<keyword evidence="4 14" id="KW-0237">DNA synthesis</keyword>
<evidence type="ECO:0000256" key="7">
    <source>
        <dbReference type="ARBA" id="ARBA00022723"/>
    </source>
</evidence>
<dbReference type="FunFam" id="3.30.70.270:FF:000010">
    <property type="entry name" value="DNA repair protein REV1"/>
    <property type="match status" value="1"/>
</dbReference>
<organism evidence="19 20">
    <name type="scientific">Equus caballus</name>
    <name type="common">Horse</name>
    <dbReference type="NCBI Taxonomy" id="9796"/>
    <lineage>
        <taxon>Eukaryota</taxon>
        <taxon>Metazoa</taxon>
        <taxon>Chordata</taxon>
        <taxon>Craniata</taxon>
        <taxon>Vertebrata</taxon>
        <taxon>Euteleostomi</taxon>
        <taxon>Mammalia</taxon>
        <taxon>Eutheria</taxon>
        <taxon>Laurasiatheria</taxon>
        <taxon>Perissodactyla</taxon>
        <taxon>Equidae</taxon>
        <taxon>Equus</taxon>
    </lineage>
</organism>
<dbReference type="FunFam" id="3.40.1170.60:FF:000005">
    <property type="entry name" value="DNA repair protein REV1"/>
    <property type="match status" value="1"/>
</dbReference>
<evidence type="ECO:0000256" key="9">
    <source>
        <dbReference type="ARBA" id="ARBA00022842"/>
    </source>
</evidence>
<comment type="subcellular location">
    <subcellularLocation>
        <location evidence="1 14">Nucleus</location>
    </subcellularLocation>
</comment>
<dbReference type="InterPro" id="IPR036775">
    <property type="entry name" value="DNA_pol_Y-fam_lit_finger_sf"/>
</dbReference>
<feature type="compositionally biased region" description="Basic and acidic residues" evidence="16">
    <location>
        <begin position="912"/>
        <end position="922"/>
    </location>
</feature>
<dbReference type="InterPro" id="IPR001357">
    <property type="entry name" value="BRCT_dom"/>
</dbReference>
<comment type="similarity">
    <text evidence="2 14">Belongs to the DNA polymerase type-Y family.</text>
</comment>
<keyword evidence="7 15" id="KW-0479">Metal-binding</keyword>
<reference evidence="19 20" key="1">
    <citation type="journal article" date="2009" name="Science">
        <title>Genome sequence, comparative analysis, and population genetics of the domestic horse.</title>
        <authorList>
            <consortium name="Broad Institute Genome Sequencing Platform"/>
            <consortium name="Broad Institute Whole Genome Assembly Team"/>
            <person name="Wade C.M."/>
            <person name="Giulotto E."/>
            <person name="Sigurdsson S."/>
            <person name="Zoli M."/>
            <person name="Gnerre S."/>
            <person name="Imsland F."/>
            <person name="Lear T.L."/>
            <person name="Adelson D.L."/>
            <person name="Bailey E."/>
            <person name="Bellone R.R."/>
            <person name="Bloecker H."/>
            <person name="Distl O."/>
            <person name="Edgar R.C."/>
            <person name="Garber M."/>
            <person name="Leeb T."/>
            <person name="Mauceli E."/>
            <person name="MacLeod J.N."/>
            <person name="Penedo M.C.T."/>
            <person name="Raison J.M."/>
            <person name="Sharpe T."/>
            <person name="Vogel J."/>
            <person name="Andersson L."/>
            <person name="Antczak D.F."/>
            <person name="Biagi T."/>
            <person name="Binns M.M."/>
            <person name="Chowdhary B.P."/>
            <person name="Coleman S.J."/>
            <person name="Della Valle G."/>
            <person name="Fryc S."/>
            <person name="Guerin G."/>
            <person name="Hasegawa T."/>
            <person name="Hill E.W."/>
            <person name="Jurka J."/>
            <person name="Kiialainen A."/>
            <person name="Lindgren G."/>
            <person name="Liu J."/>
            <person name="Magnani E."/>
            <person name="Mickelson J.R."/>
            <person name="Murray J."/>
            <person name="Nergadze S.G."/>
            <person name="Onofrio R."/>
            <person name="Pedroni S."/>
            <person name="Piras M.F."/>
            <person name="Raudsepp T."/>
            <person name="Rocchi M."/>
            <person name="Roeed K.H."/>
            <person name="Ryder O.A."/>
            <person name="Searle S."/>
            <person name="Skow L."/>
            <person name="Swinburne J.E."/>
            <person name="Syvaenen A.C."/>
            <person name="Tozaki T."/>
            <person name="Valberg S.J."/>
            <person name="Vaudin M."/>
            <person name="White J.R."/>
            <person name="Zody M.C."/>
            <person name="Lander E.S."/>
            <person name="Lindblad-Toh K."/>
        </authorList>
    </citation>
    <scope>NUCLEOTIDE SEQUENCE [LARGE SCALE GENOMIC DNA]</scope>
    <source>
        <strain evidence="19 20">Thoroughbred</strain>
    </source>
</reference>
<proteinExistence type="inferred from homology"/>
<dbReference type="Gene3D" id="3.30.70.270">
    <property type="match status" value="2"/>
</dbReference>
<evidence type="ECO:0000256" key="3">
    <source>
        <dbReference type="ARBA" id="ARBA00020399"/>
    </source>
</evidence>
<feature type="compositionally biased region" description="Low complexity" evidence="16">
    <location>
        <begin position="320"/>
        <end position="343"/>
    </location>
</feature>
<dbReference type="Proteomes" id="UP000002281">
    <property type="component" value="Chromosome 15"/>
</dbReference>
<feature type="binding site" evidence="15">
    <location>
        <position position="569"/>
    </location>
    <ligand>
        <name>Mg(2+)</name>
        <dbReference type="ChEBI" id="CHEBI:18420"/>
        <label>1</label>
    </ligand>
</feature>
<dbReference type="Gene3D" id="3.40.1170.60">
    <property type="match status" value="1"/>
</dbReference>
<evidence type="ECO:0000256" key="13">
    <source>
        <dbReference type="ARBA" id="ARBA00055423"/>
    </source>
</evidence>
<evidence type="ECO:0000259" key="18">
    <source>
        <dbReference type="PROSITE" id="PS50173"/>
    </source>
</evidence>
<dbReference type="GO" id="GO:0003684">
    <property type="term" value="F:damaged DNA binding"/>
    <property type="evidence" value="ECO:0007669"/>
    <property type="project" value="UniProtKB-UniRule"/>
</dbReference>
<dbReference type="Pfam" id="PF11799">
    <property type="entry name" value="IMS_C"/>
    <property type="match status" value="1"/>
</dbReference>
<dbReference type="GO" id="GO:0042276">
    <property type="term" value="P:error-prone translesion synthesis"/>
    <property type="evidence" value="ECO:0007669"/>
    <property type="project" value="InterPro"/>
</dbReference>
<evidence type="ECO:0000259" key="17">
    <source>
        <dbReference type="PROSITE" id="PS50172"/>
    </source>
</evidence>
<dbReference type="Gene3D" id="3.30.1490.100">
    <property type="entry name" value="DNA polymerase, Y-family, little finger domain"/>
    <property type="match status" value="1"/>
</dbReference>
<dbReference type="SUPFAM" id="SSF100879">
    <property type="entry name" value="Lesion bypass DNA polymerase (Y-family), little finger domain"/>
    <property type="match status" value="1"/>
</dbReference>
<keyword evidence="11 14" id="KW-0234">DNA repair</keyword>
<evidence type="ECO:0000256" key="6">
    <source>
        <dbReference type="ARBA" id="ARBA00022695"/>
    </source>
</evidence>
<dbReference type="Gene3D" id="3.40.50.10190">
    <property type="entry name" value="BRCT domain"/>
    <property type="match status" value="1"/>
</dbReference>
<dbReference type="Gene3D" id="1.10.150.20">
    <property type="entry name" value="5' to 3' exonuclease, C-terminal subdomain"/>
    <property type="match status" value="1"/>
</dbReference>
<comment type="function">
    <text evidence="13 14">Deoxycytidyl transferase involved in DNA repair. Transfers a dCMP residue from dCTP to the 3'-end of a DNA primer in a template-dependent reaction. May assist in the first step in the bypass of abasic lesions by the insertion of a nucleotide opposite the lesion. Required for normal induction of mutations by physical and chemical agents.</text>
</comment>
<evidence type="ECO:0000313" key="19">
    <source>
        <dbReference type="Ensembl" id="ENSECAP00000065030.1"/>
    </source>
</evidence>
<dbReference type="PANTHER" id="PTHR45990">
    <property type="entry name" value="DNA REPAIR PROTEIN REV1"/>
    <property type="match status" value="1"/>
</dbReference>
<evidence type="ECO:0000256" key="15">
    <source>
        <dbReference type="PIRSR" id="PIRSR036573-2"/>
    </source>
</evidence>
<feature type="compositionally biased region" description="Basic and acidic residues" evidence="16">
    <location>
        <begin position="260"/>
        <end position="275"/>
    </location>
</feature>
<dbReference type="Pfam" id="PF00817">
    <property type="entry name" value="IMS"/>
    <property type="match status" value="2"/>
</dbReference>
<dbReference type="GeneTree" id="ENSGT00940000156374"/>
<feature type="binding site" evidence="15">
    <location>
        <position position="423"/>
    </location>
    <ligand>
        <name>Mg(2+)</name>
        <dbReference type="ChEBI" id="CHEBI:18420"/>
        <label>1</label>
    </ligand>
</feature>
<keyword evidence="9 15" id="KW-0460">Magnesium</keyword>
<feature type="binding site" evidence="15">
    <location>
        <position position="570"/>
    </location>
    <ligand>
        <name>Mg(2+)</name>
        <dbReference type="ChEBI" id="CHEBI:18420"/>
        <label>1</label>
    </ligand>
</feature>
<name>A0A9L0RQJ9_HORSE</name>
<dbReference type="Pfam" id="PF14377">
    <property type="entry name" value="UBM"/>
    <property type="match status" value="2"/>
</dbReference>
<dbReference type="InterPro" id="IPR043502">
    <property type="entry name" value="DNA/RNA_pol_sf"/>
</dbReference>
<dbReference type="FunFam" id="1.10.150.20:FF:000025">
    <property type="entry name" value="DNA repair protein REV1"/>
    <property type="match status" value="1"/>
</dbReference>
<keyword evidence="12 14" id="KW-0539">Nucleus</keyword>
<dbReference type="Pfam" id="PF00533">
    <property type="entry name" value="BRCT"/>
    <property type="match status" value="1"/>
</dbReference>
<dbReference type="InterPro" id="IPR053848">
    <property type="entry name" value="IMS_HHH_1"/>
</dbReference>
<dbReference type="InterPro" id="IPR025527">
    <property type="entry name" value="HUWE1/Rev1_UBM"/>
</dbReference>
<dbReference type="PANTHER" id="PTHR45990:SF1">
    <property type="entry name" value="DNA REPAIR PROTEIN REV1"/>
    <property type="match status" value="1"/>
</dbReference>
<evidence type="ECO:0000256" key="2">
    <source>
        <dbReference type="ARBA" id="ARBA00010945"/>
    </source>
</evidence>
<feature type="compositionally biased region" description="Polar residues" evidence="16">
    <location>
        <begin position="294"/>
        <end position="319"/>
    </location>
</feature>
<dbReference type="InterPro" id="IPR038401">
    <property type="entry name" value="Rev1_C_sf"/>
</dbReference>
<gene>
    <name evidence="19" type="primary">REV1</name>
</gene>
<evidence type="ECO:0000256" key="1">
    <source>
        <dbReference type="ARBA" id="ARBA00004123"/>
    </source>
</evidence>
<keyword evidence="8 14" id="KW-0227">DNA damage</keyword>
<dbReference type="SUPFAM" id="SSF56672">
    <property type="entry name" value="DNA/RNA polymerases"/>
    <property type="match status" value="1"/>
</dbReference>
<evidence type="ECO:0000256" key="10">
    <source>
        <dbReference type="ARBA" id="ARBA00023125"/>
    </source>
</evidence>
<dbReference type="PIRSF" id="PIRSF036573">
    <property type="entry name" value="REV1"/>
    <property type="match status" value="1"/>
</dbReference>
<keyword evidence="6 14" id="KW-0548">Nucleotidyltransferase</keyword>
<dbReference type="GO" id="GO:0046872">
    <property type="term" value="F:metal ion binding"/>
    <property type="evidence" value="ECO:0007669"/>
    <property type="project" value="UniProtKB-KW"/>
</dbReference>
<dbReference type="Pfam" id="PF21999">
    <property type="entry name" value="IMS_HHH_1"/>
    <property type="match status" value="1"/>
</dbReference>
<protein>
    <recommendedName>
        <fullName evidence="3 14">DNA repair protein REV1</fullName>
        <ecNumber evidence="14">2.7.7.-</ecNumber>
    </recommendedName>
</protein>
<dbReference type="InterPro" id="IPR031991">
    <property type="entry name" value="Rev1_C"/>
</dbReference>
<dbReference type="InterPro" id="IPR017961">
    <property type="entry name" value="DNA_pol_Y-fam_little_finger"/>
</dbReference>
<dbReference type="GO" id="GO:0005634">
    <property type="term" value="C:nucleus"/>
    <property type="evidence" value="ECO:0007669"/>
    <property type="project" value="UniProtKB-SubCell"/>
</dbReference>
<dbReference type="InterPro" id="IPR012112">
    <property type="entry name" value="REV1"/>
</dbReference>
<evidence type="ECO:0000256" key="11">
    <source>
        <dbReference type="ARBA" id="ARBA00023204"/>
    </source>
</evidence>
<dbReference type="PROSITE" id="PS50173">
    <property type="entry name" value="UMUC"/>
    <property type="match status" value="1"/>
</dbReference>
<dbReference type="EC" id="2.7.7.-" evidence="14"/>
<evidence type="ECO:0000256" key="4">
    <source>
        <dbReference type="ARBA" id="ARBA00022634"/>
    </source>
</evidence>
<dbReference type="SUPFAM" id="SSF52113">
    <property type="entry name" value="BRCT domain"/>
    <property type="match status" value="1"/>
</dbReference>
<dbReference type="CDD" id="cd01701">
    <property type="entry name" value="PolY_Rev1"/>
    <property type="match status" value="1"/>
</dbReference>
<feature type="region of interest" description="Disordered" evidence="16">
    <location>
        <begin position="247"/>
        <end position="343"/>
    </location>
</feature>
<dbReference type="InterPro" id="IPR001126">
    <property type="entry name" value="UmuC"/>
</dbReference>
<feature type="region of interest" description="Disordered" evidence="16">
    <location>
        <begin position="912"/>
        <end position="936"/>
    </location>
</feature>
<dbReference type="GO" id="GO:0003887">
    <property type="term" value="F:DNA-directed DNA polymerase activity"/>
    <property type="evidence" value="ECO:0007669"/>
    <property type="project" value="InterPro"/>
</dbReference>
<evidence type="ECO:0000256" key="16">
    <source>
        <dbReference type="SAM" id="MobiDB-lite"/>
    </source>
</evidence>
<accession>A0A9L0RQJ9</accession>
<keyword evidence="20" id="KW-1185">Reference proteome</keyword>
<dbReference type="FunFam" id="3.30.70.270:FF:000005">
    <property type="entry name" value="DNA repair protein REV1"/>
    <property type="match status" value="1"/>
</dbReference>
<keyword evidence="5 14" id="KW-0808">Transferase</keyword>
<reference evidence="19" key="2">
    <citation type="submission" date="2025-08" db="UniProtKB">
        <authorList>
            <consortium name="Ensembl"/>
        </authorList>
    </citation>
    <scope>IDENTIFICATION</scope>
    <source>
        <strain evidence="19">Thoroughbred</strain>
    </source>
</reference>
<keyword evidence="10 14" id="KW-0238">DNA-binding</keyword>
<dbReference type="PROSITE" id="PS50172">
    <property type="entry name" value="BRCT"/>
    <property type="match status" value="1"/>
</dbReference>
<dbReference type="FunFam" id="3.40.50.10190:FF:000009">
    <property type="entry name" value="DNA repair protein REV1"/>
    <property type="match status" value="1"/>
</dbReference>
<dbReference type="InterPro" id="IPR036420">
    <property type="entry name" value="BRCT_dom_sf"/>
</dbReference>
<dbReference type="FunFam" id="1.20.58.1280:FF:000001">
    <property type="entry name" value="DNA repair protein REV1"/>
    <property type="match status" value="1"/>
</dbReference>
<feature type="domain" description="UmuC" evidence="18">
    <location>
        <begin position="419"/>
        <end position="652"/>
    </location>
</feature>
<dbReference type="Gene3D" id="1.20.58.1280">
    <property type="entry name" value="DNA repair protein Rev1, C-terminal domain"/>
    <property type="match status" value="1"/>
</dbReference>
<dbReference type="AlphaFoldDB" id="A0A9L0RQJ9"/>
<comment type="cofactor">
    <cofactor evidence="15">
        <name>Mg(2+)</name>
        <dbReference type="ChEBI" id="CHEBI:18420"/>
    </cofactor>
    <text evidence="15">Binds 2 magnesium ions.</text>
</comment>
<dbReference type="Pfam" id="PF16727">
    <property type="entry name" value="REV1_C"/>
    <property type="match status" value="1"/>
</dbReference>
<dbReference type="Ensembl" id="ENSECAT00000104664.1">
    <property type="protein sequence ID" value="ENSECAP00000065030.1"/>
    <property type="gene ID" value="ENSECAG00000007804.4"/>
</dbReference>